<dbReference type="EMBL" id="NAJN01000736">
    <property type="protein sequence ID" value="TKA69380.1"/>
    <property type="molecule type" value="Genomic_DNA"/>
</dbReference>
<sequence length="182" mass="19629">MASLQERSPPSTAAIAIATGIIAAFGGYFLGQASSLGLFGTTETPVSKDAKLDDSSESSSDEERDDGSDEQEDLRSFPGNHEECKLVLVVRTDLGMTKGKIAAQASHATLACYKAFLRLAPESPILKRWESCGQAKVALQVKSEDELEMLQAQAPTAVSKEKWNMKPSAHPSTELTQRELRS</sequence>
<dbReference type="Gene3D" id="3.40.1490.10">
    <property type="entry name" value="Bit1"/>
    <property type="match status" value="1"/>
</dbReference>
<dbReference type="STRING" id="331657.A0A4U0WZT2"/>
<keyword evidence="8" id="KW-1185">Reference proteome</keyword>
<dbReference type="FunFam" id="3.40.1490.10:FF:000002">
    <property type="entry name" value="Peptidyl-tRNA hydrolase 2, mitochondrial"/>
    <property type="match status" value="1"/>
</dbReference>
<dbReference type="GO" id="GO:0004045">
    <property type="term" value="F:peptidyl-tRNA hydrolase activity"/>
    <property type="evidence" value="ECO:0007669"/>
    <property type="project" value="UniProtKB-EC"/>
</dbReference>
<protein>
    <recommendedName>
        <fullName evidence="1">peptidyl-tRNA hydrolase</fullName>
        <ecNumber evidence="1">3.1.1.29</ecNumber>
    </recommendedName>
</protein>
<evidence type="ECO:0000256" key="2">
    <source>
        <dbReference type="ARBA" id="ARBA00022801"/>
    </source>
</evidence>
<comment type="caution">
    <text evidence="7">The sequence shown here is derived from an EMBL/GenBank/DDBJ whole genome shotgun (WGS) entry which is preliminary data.</text>
</comment>
<evidence type="ECO:0000256" key="4">
    <source>
        <dbReference type="ARBA" id="ARBA00048707"/>
    </source>
</evidence>
<keyword evidence="6" id="KW-0812">Transmembrane</keyword>
<reference evidence="7 8" key="1">
    <citation type="submission" date="2017-03" db="EMBL/GenBank/DDBJ databases">
        <title>Genomes of endolithic fungi from Antarctica.</title>
        <authorList>
            <person name="Coleine C."/>
            <person name="Masonjones S."/>
            <person name="Stajich J.E."/>
        </authorList>
    </citation>
    <scope>NUCLEOTIDE SEQUENCE [LARGE SCALE GENOMIC DNA]</scope>
    <source>
        <strain evidence="7 8">CCFEE 5187</strain>
    </source>
</reference>
<keyword evidence="2" id="KW-0378">Hydrolase</keyword>
<dbReference type="Proteomes" id="UP000308768">
    <property type="component" value="Unassembled WGS sequence"/>
</dbReference>
<feature type="region of interest" description="Disordered" evidence="5">
    <location>
        <begin position="155"/>
        <end position="182"/>
    </location>
</feature>
<dbReference type="InterPro" id="IPR023476">
    <property type="entry name" value="Pep_tRNA_hydro_II_dom_sf"/>
</dbReference>
<evidence type="ECO:0000256" key="5">
    <source>
        <dbReference type="SAM" id="MobiDB-lite"/>
    </source>
</evidence>
<name>A0A4U0WZT2_9PEZI</name>
<comment type="similarity">
    <text evidence="3">Belongs to the PTH2 family.</text>
</comment>
<dbReference type="SUPFAM" id="SSF102462">
    <property type="entry name" value="Peptidyl-tRNA hydrolase II"/>
    <property type="match status" value="1"/>
</dbReference>
<evidence type="ECO:0000313" key="8">
    <source>
        <dbReference type="Proteomes" id="UP000308768"/>
    </source>
</evidence>
<feature type="transmembrane region" description="Helical" evidence="6">
    <location>
        <begin position="12"/>
        <end position="31"/>
    </location>
</feature>
<organism evidence="7 8">
    <name type="scientific">Cryomyces minteri</name>
    <dbReference type="NCBI Taxonomy" id="331657"/>
    <lineage>
        <taxon>Eukaryota</taxon>
        <taxon>Fungi</taxon>
        <taxon>Dikarya</taxon>
        <taxon>Ascomycota</taxon>
        <taxon>Pezizomycotina</taxon>
        <taxon>Dothideomycetes</taxon>
        <taxon>Dothideomycetes incertae sedis</taxon>
        <taxon>Cryomyces</taxon>
    </lineage>
</organism>
<evidence type="ECO:0000256" key="6">
    <source>
        <dbReference type="SAM" id="Phobius"/>
    </source>
</evidence>
<keyword evidence="6" id="KW-0472">Membrane</keyword>
<accession>A0A4U0WZT2</accession>
<evidence type="ECO:0000313" key="7">
    <source>
        <dbReference type="EMBL" id="TKA69380.1"/>
    </source>
</evidence>
<feature type="region of interest" description="Disordered" evidence="5">
    <location>
        <begin position="43"/>
        <end position="77"/>
    </location>
</feature>
<evidence type="ECO:0000256" key="3">
    <source>
        <dbReference type="ARBA" id="ARBA00038050"/>
    </source>
</evidence>
<dbReference type="PANTHER" id="PTHR12649:SF11">
    <property type="entry name" value="PEPTIDYL-TRNA HYDROLASE 2, MITOCHONDRIAL"/>
    <property type="match status" value="1"/>
</dbReference>
<proteinExistence type="inferred from homology"/>
<gene>
    <name evidence="7" type="ORF">B0A49_07050</name>
</gene>
<feature type="compositionally biased region" description="Acidic residues" evidence="5">
    <location>
        <begin position="55"/>
        <end position="72"/>
    </location>
</feature>
<comment type="catalytic activity">
    <reaction evidence="4">
        <text>an N-acyl-L-alpha-aminoacyl-tRNA + H2O = an N-acyl-L-amino acid + a tRNA + H(+)</text>
        <dbReference type="Rhea" id="RHEA:54448"/>
        <dbReference type="Rhea" id="RHEA-COMP:10123"/>
        <dbReference type="Rhea" id="RHEA-COMP:13883"/>
        <dbReference type="ChEBI" id="CHEBI:15377"/>
        <dbReference type="ChEBI" id="CHEBI:15378"/>
        <dbReference type="ChEBI" id="CHEBI:59874"/>
        <dbReference type="ChEBI" id="CHEBI:78442"/>
        <dbReference type="ChEBI" id="CHEBI:138191"/>
        <dbReference type="EC" id="3.1.1.29"/>
    </reaction>
</comment>
<dbReference type="OrthoDB" id="1733656at2759"/>
<dbReference type="AlphaFoldDB" id="A0A4U0WZT2"/>
<evidence type="ECO:0000256" key="1">
    <source>
        <dbReference type="ARBA" id="ARBA00013260"/>
    </source>
</evidence>
<dbReference type="Pfam" id="PF01981">
    <property type="entry name" value="PTH2"/>
    <property type="match status" value="1"/>
</dbReference>
<dbReference type="GO" id="GO:0005829">
    <property type="term" value="C:cytosol"/>
    <property type="evidence" value="ECO:0007669"/>
    <property type="project" value="TreeGrafter"/>
</dbReference>
<dbReference type="EC" id="3.1.1.29" evidence="1"/>
<dbReference type="InterPro" id="IPR002833">
    <property type="entry name" value="PTH2"/>
</dbReference>
<dbReference type="PANTHER" id="PTHR12649">
    <property type="entry name" value="PEPTIDYL-TRNA HYDROLASE 2"/>
    <property type="match status" value="1"/>
</dbReference>
<keyword evidence="6" id="KW-1133">Transmembrane helix</keyword>